<evidence type="ECO:0000313" key="2">
    <source>
        <dbReference type="EMBL" id="KAJ7778041.1"/>
    </source>
</evidence>
<feature type="compositionally biased region" description="Basic and acidic residues" evidence="1">
    <location>
        <begin position="189"/>
        <end position="203"/>
    </location>
</feature>
<evidence type="ECO:0000256" key="1">
    <source>
        <dbReference type="SAM" id="MobiDB-lite"/>
    </source>
</evidence>
<dbReference type="EMBL" id="JARJLG010000009">
    <property type="protein sequence ID" value="KAJ7778041.1"/>
    <property type="molecule type" value="Genomic_DNA"/>
</dbReference>
<name>A0AAD7NWF6_9AGAR</name>
<gene>
    <name evidence="2" type="ORF">DFH07DRAFT_766255</name>
</gene>
<dbReference type="AlphaFoldDB" id="A0AAD7NWF6"/>
<organism evidence="2 3">
    <name type="scientific">Mycena maculata</name>
    <dbReference type="NCBI Taxonomy" id="230809"/>
    <lineage>
        <taxon>Eukaryota</taxon>
        <taxon>Fungi</taxon>
        <taxon>Dikarya</taxon>
        <taxon>Basidiomycota</taxon>
        <taxon>Agaricomycotina</taxon>
        <taxon>Agaricomycetes</taxon>
        <taxon>Agaricomycetidae</taxon>
        <taxon>Agaricales</taxon>
        <taxon>Marasmiineae</taxon>
        <taxon>Mycenaceae</taxon>
        <taxon>Mycena</taxon>
    </lineage>
</organism>
<protein>
    <submittedName>
        <fullName evidence="2">Uncharacterized protein</fullName>
    </submittedName>
</protein>
<proteinExistence type="predicted"/>
<keyword evidence="3" id="KW-1185">Reference proteome</keyword>
<reference evidence="2" key="1">
    <citation type="submission" date="2023-03" db="EMBL/GenBank/DDBJ databases">
        <title>Massive genome expansion in bonnet fungi (Mycena s.s.) driven by repeated elements and novel gene families across ecological guilds.</title>
        <authorList>
            <consortium name="Lawrence Berkeley National Laboratory"/>
            <person name="Harder C.B."/>
            <person name="Miyauchi S."/>
            <person name="Viragh M."/>
            <person name="Kuo A."/>
            <person name="Thoen E."/>
            <person name="Andreopoulos B."/>
            <person name="Lu D."/>
            <person name="Skrede I."/>
            <person name="Drula E."/>
            <person name="Henrissat B."/>
            <person name="Morin E."/>
            <person name="Kohler A."/>
            <person name="Barry K."/>
            <person name="LaButti K."/>
            <person name="Morin E."/>
            <person name="Salamov A."/>
            <person name="Lipzen A."/>
            <person name="Mereny Z."/>
            <person name="Hegedus B."/>
            <person name="Baldrian P."/>
            <person name="Stursova M."/>
            <person name="Weitz H."/>
            <person name="Taylor A."/>
            <person name="Grigoriev I.V."/>
            <person name="Nagy L.G."/>
            <person name="Martin F."/>
            <person name="Kauserud H."/>
        </authorList>
    </citation>
    <scope>NUCLEOTIDE SEQUENCE</scope>
    <source>
        <strain evidence="2">CBHHK188m</strain>
    </source>
</reference>
<comment type="caution">
    <text evidence="2">The sequence shown here is derived from an EMBL/GenBank/DDBJ whole genome shotgun (WGS) entry which is preliminary data.</text>
</comment>
<dbReference type="Proteomes" id="UP001215280">
    <property type="component" value="Unassembled WGS sequence"/>
</dbReference>
<feature type="region of interest" description="Disordered" evidence="1">
    <location>
        <begin position="174"/>
        <end position="203"/>
    </location>
</feature>
<accession>A0AAD7NWF6</accession>
<evidence type="ECO:0000313" key="3">
    <source>
        <dbReference type="Proteomes" id="UP001215280"/>
    </source>
</evidence>
<sequence>MAVDEPATHATFTLGPAGAITKFITHRVTDCFCFVPSGDQHAEQSAELDRMLDEDEPIVQQDEQDNDTSDIFAWFSMKSLRRGRMWMNASHQLRDRNMGWMSGIQGVKVKQKVEYKFQESRRCVKGQSRPDRGNAVWGWSTGVTVRVAKTVYSWPIIGIWRYDVEEKYKQDNQLRGDRKMEGPLTTDEELAHTQHDLSHDEWA</sequence>